<name>A0AAV7JG82_9METZ</name>
<proteinExistence type="predicted"/>
<reference evidence="1 2" key="1">
    <citation type="journal article" date="2023" name="BMC Biol.">
        <title>The compact genome of the sponge Oopsacas minuta (Hexactinellida) is lacking key metazoan core genes.</title>
        <authorList>
            <person name="Santini S."/>
            <person name="Schenkelaars Q."/>
            <person name="Jourda C."/>
            <person name="Duchesne M."/>
            <person name="Belahbib H."/>
            <person name="Rocher C."/>
            <person name="Selva M."/>
            <person name="Riesgo A."/>
            <person name="Vervoort M."/>
            <person name="Leys S.P."/>
            <person name="Kodjabachian L."/>
            <person name="Le Bivic A."/>
            <person name="Borchiellini C."/>
            <person name="Claverie J.M."/>
            <person name="Renard E."/>
        </authorList>
    </citation>
    <scope>NUCLEOTIDE SEQUENCE [LARGE SCALE GENOMIC DNA]</scope>
    <source>
        <strain evidence="1">SPO-2</strain>
    </source>
</reference>
<dbReference type="Proteomes" id="UP001165289">
    <property type="component" value="Unassembled WGS sequence"/>
</dbReference>
<dbReference type="EMBL" id="JAKMXF010000339">
    <property type="protein sequence ID" value="KAI6647663.1"/>
    <property type="molecule type" value="Genomic_DNA"/>
</dbReference>
<evidence type="ECO:0000313" key="1">
    <source>
        <dbReference type="EMBL" id="KAI6647663.1"/>
    </source>
</evidence>
<accession>A0AAV7JG82</accession>
<keyword evidence="2" id="KW-1185">Reference proteome</keyword>
<protein>
    <submittedName>
        <fullName evidence="1">Uncharacterized protein</fullName>
    </submittedName>
</protein>
<evidence type="ECO:0000313" key="2">
    <source>
        <dbReference type="Proteomes" id="UP001165289"/>
    </source>
</evidence>
<comment type="caution">
    <text evidence="1">The sequence shown here is derived from an EMBL/GenBank/DDBJ whole genome shotgun (WGS) entry which is preliminary data.</text>
</comment>
<organism evidence="1 2">
    <name type="scientific">Oopsacas minuta</name>
    <dbReference type="NCBI Taxonomy" id="111878"/>
    <lineage>
        <taxon>Eukaryota</taxon>
        <taxon>Metazoa</taxon>
        <taxon>Porifera</taxon>
        <taxon>Hexactinellida</taxon>
        <taxon>Hexasterophora</taxon>
        <taxon>Lyssacinosida</taxon>
        <taxon>Leucopsacidae</taxon>
        <taxon>Oopsacas</taxon>
    </lineage>
</organism>
<dbReference type="AlphaFoldDB" id="A0AAV7JG82"/>
<gene>
    <name evidence="1" type="ORF">LOD99_8628</name>
</gene>
<sequence length="107" mass="11978">MGRLSKIHQQICLVHEVHLAVVEVLYSKNLTSIEIPRNSLTNESNTTDTTPLIDDIISESSEVEECSEDDDGDGEIDDDIIIPPYALSINATITNVRNIVRKFRNLL</sequence>